<gene>
    <name evidence="2" type="ORF">BDA99DRAFT_506621</name>
</gene>
<keyword evidence="1" id="KW-1133">Transmembrane helix</keyword>
<evidence type="ECO:0000313" key="3">
    <source>
        <dbReference type="Proteomes" id="UP001209540"/>
    </source>
</evidence>
<accession>A0AAD5PFM9</accession>
<dbReference type="EMBL" id="JAIXMP010000010">
    <property type="protein sequence ID" value="KAI9266765.1"/>
    <property type="molecule type" value="Genomic_DNA"/>
</dbReference>
<dbReference type="AlphaFoldDB" id="A0AAD5PFM9"/>
<keyword evidence="1" id="KW-0812">Transmembrane</keyword>
<organism evidence="2 3">
    <name type="scientific">Phascolomyces articulosus</name>
    <dbReference type="NCBI Taxonomy" id="60185"/>
    <lineage>
        <taxon>Eukaryota</taxon>
        <taxon>Fungi</taxon>
        <taxon>Fungi incertae sedis</taxon>
        <taxon>Mucoromycota</taxon>
        <taxon>Mucoromycotina</taxon>
        <taxon>Mucoromycetes</taxon>
        <taxon>Mucorales</taxon>
        <taxon>Lichtheimiaceae</taxon>
        <taxon>Phascolomyces</taxon>
    </lineage>
</organism>
<name>A0AAD5PFM9_9FUNG</name>
<evidence type="ECO:0000256" key="1">
    <source>
        <dbReference type="SAM" id="Phobius"/>
    </source>
</evidence>
<protein>
    <submittedName>
        <fullName evidence="2">Uncharacterized protein</fullName>
    </submittedName>
</protein>
<evidence type="ECO:0000313" key="2">
    <source>
        <dbReference type="EMBL" id="KAI9266765.1"/>
    </source>
</evidence>
<reference evidence="2" key="2">
    <citation type="submission" date="2023-02" db="EMBL/GenBank/DDBJ databases">
        <authorList>
            <consortium name="DOE Joint Genome Institute"/>
            <person name="Mondo S.J."/>
            <person name="Chang Y."/>
            <person name="Wang Y."/>
            <person name="Ahrendt S."/>
            <person name="Andreopoulos W."/>
            <person name="Barry K."/>
            <person name="Beard J."/>
            <person name="Benny G.L."/>
            <person name="Blankenship S."/>
            <person name="Bonito G."/>
            <person name="Cuomo C."/>
            <person name="Desiro A."/>
            <person name="Gervers K.A."/>
            <person name="Hundley H."/>
            <person name="Kuo A."/>
            <person name="LaButti K."/>
            <person name="Lang B.F."/>
            <person name="Lipzen A."/>
            <person name="O'Donnell K."/>
            <person name="Pangilinan J."/>
            <person name="Reynolds N."/>
            <person name="Sandor L."/>
            <person name="Smith M.W."/>
            <person name="Tsang A."/>
            <person name="Grigoriev I.V."/>
            <person name="Stajich J.E."/>
            <person name="Spatafora J.W."/>
        </authorList>
    </citation>
    <scope>NUCLEOTIDE SEQUENCE</scope>
    <source>
        <strain evidence="2">RSA 2281</strain>
    </source>
</reference>
<feature type="transmembrane region" description="Helical" evidence="1">
    <location>
        <begin position="12"/>
        <end position="30"/>
    </location>
</feature>
<feature type="transmembrane region" description="Helical" evidence="1">
    <location>
        <begin position="36"/>
        <end position="57"/>
    </location>
</feature>
<keyword evidence="1" id="KW-0472">Membrane</keyword>
<dbReference type="Proteomes" id="UP001209540">
    <property type="component" value="Unassembled WGS sequence"/>
</dbReference>
<sequence length="100" mass="12430">MAKMVCLSFFQTQLIIMFIIIFLFLLLRNFRYCGNVFFFCCCATPLLLFFWCLCWFLSRSWYVYCFCYLNDWYNKVMMLWNLFHHHRFLLLYTRGLICSV</sequence>
<proteinExistence type="predicted"/>
<reference evidence="2" key="1">
    <citation type="journal article" date="2022" name="IScience">
        <title>Evolution of zygomycete secretomes and the origins of terrestrial fungal ecologies.</title>
        <authorList>
            <person name="Chang Y."/>
            <person name="Wang Y."/>
            <person name="Mondo S."/>
            <person name="Ahrendt S."/>
            <person name="Andreopoulos W."/>
            <person name="Barry K."/>
            <person name="Beard J."/>
            <person name="Benny G.L."/>
            <person name="Blankenship S."/>
            <person name="Bonito G."/>
            <person name="Cuomo C."/>
            <person name="Desiro A."/>
            <person name="Gervers K.A."/>
            <person name="Hundley H."/>
            <person name="Kuo A."/>
            <person name="LaButti K."/>
            <person name="Lang B.F."/>
            <person name="Lipzen A."/>
            <person name="O'Donnell K."/>
            <person name="Pangilinan J."/>
            <person name="Reynolds N."/>
            <person name="Sandor L."/>
            <person name="Smith M.E."/>
            <person name="Tsang A."/>
            <person name="Grigoriev I.V."/>
            <person name="Stajich J.E."/>
            <person name="Spatafora J.W."/>
        </authorList>
    </citation>
    <scope>NUCLEOTIDE SEQUENCE</scope>
    <source>
        <strain evidence="2">RSA 2281</strain>
    </source>
</reference>
<comment type="caution">
    <text evidence="2">The sequence shown here is derived from an EMBL/GenBank/DDBJ whole genome shotgun (WGS) entry which is preliminary data.</text>
</comment>
<keyword evidence="3" id="KW-1185">Reference proteome</keyword>